<evidence type="ECO:0000259" key="4">
    <source>
        <dbReference type="PROSITE" id="PS51232"/>
    </source>
</evidence>
<dbReference type="InterPro" id="IPR011989">
    <property type="entry name" value="ARM-like"/>
</dbReference>
<dbReference type="EMBL" id="CAJNOC010001183">
    <property type="protein sequence ID" value="CAF0842620.1"/>
    <property type="molecule type" value="Genomic_DNA"/>
</dbReference>
<name>A0A813VJL9_9BILA</name>
<dbReference type="GO" id="GO:0005884">
    <property type="term" value="C:actin filament"/>
    <property type="evidence" value="ECO:0007669"/>
    <property type="project" value="InterPro"/>
</dbReference>
<dbReference type="PROSITE" id="PS51444">
    <property type="entry name" value="FH2"/>
    <property type="match status" value="1"/>
</dbReference>
<dbReference type="InterPro" id="IPR016024">
    <property type="entry name" value="ARM-type_fold"/>
</dbReference>
<dbReference type="PANTHER" id="PTHR45857:SF4">
    <property type="entry name" value="FORMIN-LIKE PROTEIN"/>
    <property type="match status" value="1"/>
</dbReference>
<dbReference type="GO" id="GO:0051015">
    <property type="term" value="F:actin filament binding"/>
    <property type="evidence" value="ECO:0007669"/>
    <property type="project" value="TreeGrafter"/>
</dbReference>
<dbReference type="Pfam" id="PF06371">
    <property type="entry name" value="Drf_GBD"/>
    <property type="match status" value="2"/>
</dbReference>
<evidence type="ECO:0000313" key="7">
    <source>
        <dbReference type="Proteomes" id="UP000663879"/>
    </source>
</evidence>
<feature type="compositionally biased region" description="Polar residues" evidence="3">
    <location>
        <begin position="756"/>
        <end position="768"/>
    </location>
</feature>
<reference evidence="6" key="1">
    <citation type="submission" date="2021-02" db="EMBL/GenBank/DDBJ databases">
        <authorList>
            <person name="Nowell W R."/>
        </authorList>
    </citation>
    <scope>NUCLEOTIDE SEQUENCE</scope>
    <source>
        <strain evidence="6">Ploen Becks lab</strain>
    </source>
</reference>
<evidence type="ECO:0000256" key="2">
    <source>
        <dbReference type="SAM" id="Coils"/>
    </source>
</evidence>
<dbReference type="InterPro" id="IPR043592">
    <property type="entry name" value="FMNL_animal"/>
</dbReference>
<feature type="region of interest" description="Disordered" evidence="3">
    <location>
        <begin position="1097"/>
        <end position="1122"/>
    </location>
</feature>
<proteinExistence type="inferred from homology"/>
<evidence type="ECO:0000313" key="6">
    <source>
        <dbReference type="EMBL" id="CAF0842620.1"/>
    </source>
</evidence>
<dbReference type="PRINTS" id="PR00828">
    <property type="entry name" value="FORMIN"/>
</dbReference>
<dbReference type="SMART" id="SM00498">
    <property type="entry name" value="FH2"/>
    <property type="match status" value="1"/>
</dbReference>
<evidence type="ECO:0000259" key="5">
    <source>
        <dbReference type="PROSITE" id="PS51444"/>
    </source>
</evidence>
<protein>
    <recommendedName>
        <fullName evidence="8">Formin-like protein</fullName>
    </recommendedName>
</protein>
<feature type="region of interest" description="Disordered" evidence="3">
    <location>
        <begin position="754"/>
        <end position="773"/>
    </location>
</feature>
<evidence type="ECO:0000256" key="1">
    <source>
        <dbReference type="ARBA" id="ARBA00023449"/>
    </source>
</evidence>
<dbReference type="GO" id="GO:0008017">
    <property type="term" value="F:microtubule binding"/>
    <property type="evidence" value="ECO:0007669"/>
    <property type="project" value="InterPro"/>
</dbReference>
<feature type="region of interest" description="Disordered" evidence="3">
    <location>
        <begin position="632"/>
        <end position="683"/>
    </location>
</feature>
<dbReference type="Gene3D" id="1.20.58.2220">
    <property type="entry name" value="Formin, FH2 domain"/>
    <property type="match status" value="1"/>
</dbReference>
<keyword evidence="2" id="KW-0175">Coiled coil</keyword>
<dbReference type="GO" id="GO:0031267">
    <property type="term" value="F:small GTPase binding"/>
    <property type="evidence" value="ECO:0007669"/>
    <property type="project" value="InterPro"/>
</dbReference>
<dbReference type="OrthoDB" id="1668162at2759"/>
<dbReference type="InterPro" id="IPR010473">
    <property type="entry name" value="GTPase-bd"/>
</dbReference>
<gene>
    <name evidence="6" type="ORF">OXX778_LOCUS8535</name>
</gene>
<dbReference type="GO" id="GO:0030866">
    <property type="term" value="P:cortical actin cytoskeleton organization"/>
    <property type="evidence" value="ECO:0007669"/>
    <property type="project" value="TreeGrafter"/>
</dbReference>
<keyword evidence="7" id="KW-1185">Reference proteome</keyword>
<dbReference type="GO" id="GO:0005829">
    <property type="term" value="C:cytosol"/>
    <property type="evidence" value="ECO:0007669"/>
    <property type="project" value="TreeGrafter"/>
</dbReference>
<feature type="coiled-coil region" evidence="2">
    <location>
        <begin position="990"/>
        <end position="1049"/>
    </location>
</feature>
<organism evidence="6 7">
    <name type="scientific">Brachionus calyciflorus</name>
    <dbReference type="NCBI Taxonomy" id="104777"/>
    <lineage>
        <taxon>Eukaryota</taxon>
        <taxon>Metazoa</taxon>
        <taxon>Spiralia</taxon>
        <taxon>Gnathifera</taxon>
        <taxon>Rotifera</taxon>
        <taxon>Eurotatoria</taxon>
        <taxon>Monogononta</taxon>
        <taxon>Pseudotrocha</taxon>
        <taxon>Ploima</taxon>
        <taxon>Brachionidae</taxon>
        <taxon>Brachionus</taxon>
    </lineage>
</organism>
<dbReference type="PROSITE" id="PS51232">
    <property type="entry name" value="GBD_FH3"/>
    <property type="match status" value="1"/>
</dbReference>
<feature type="compositionally biased region" description="Polar residues" evidence="3">
    <location>
        <begin position="1106"/>
        <end position="1122"/>
    </location>
</feature>
<feature type="coiled-coil region" evidence="2">
    <location>
        <begin position="538"/>
        <end position="614"/>
    </location>
</feature>
<evidence type="ECO:0008006" key="8">
    <source>
        <dbReference type="Google" id="ProtNLM"/>
    </source>
</evidence>
<dbReference type="InterPro" id="IPR001265">
    <property type="entry name" value="Formin_Cappuccino_subfam"/>
</dbReference>
<dbReference type="Pfam" id="PF06367">
    <property type="entry name" value="Drf_FH3"/>
    <property type="match status" value="1"/>
</dbReference>
<dbReference type="InterPro" id="IPR015425">
    <property type="entry name" value="FH2_Formin"/>
</dbReference>
<dbReference type="Gene3D" id="1.25.10.10">
    <property type="entry name" value="Leucine-rich Repeat Variant"/>
    <property type="match status" value="2"/>
</dbReference>
<dbReference type="InterPro" id="IPR042201">
    <property type="entry name" value="FH2_Formin_sf"/>
</dbReference>
<dbReference type="SUPFAM" id="SSF48371">
    <property type="entry name" value="ARM repeat"/>
    <property type="match status" value="1"/>
</dbReference>
<feature type="domain" description="GBD/FH3" evidence="4">
    <location>
        <begin position="141"/>
        <end position="627"/>
    </location>
</feature>
<dbReference type="GO" id="GO:0045010">
    <property type="term" value="P:actin nucleation"/>
    <property type="evidence" value="ECO:0007669"/>
    <property type="project" value="InterPro"/>
</dbReference>
<dbReference type="InterPro" id="IPR010472">
    <property type="entry name" value="FH3_dom"/>
</dbReference>
<feature type="domain" description="FH2" evidence="5">
    <location>
        <begin position="702"/>
        <end position="1106"/>
    </location>
</feature>
<dbReference type="GO" id="GO:0016477">
    <property type="term" value="P:cell migration"/>
    <property type="evidence" value="ECO:0007669"/>
    <property type="project" value="TreeGrafter"/>
</dbReference>
<dbReference type="PANTHER" id="PTHR45857">
    <property type="entry name" value="FORMIN-LIKE PROTEIN"/>
    <property type="match status" value="1"/>
</dbReference>
<dbReference type="Proteomes" id="UP000663879">
    <property type="component" value="Unassembled WGS sequence"/>
</dbReference>
<dbReference type="Pfam" id="PF02181">
    <property type="entry name" value="FH2"/>
    <property type="match status" value="1"/>
</dbReference>
<dbReference type="SUPFAM" id="SSF101447">
    <property type="entry name" value="Formin homology 2 domain (FH2 domain)"/>
    <property type="match status" value="1"/>
</dbReference>
<accession>A0A813VJL9</accession>
<dbReference type="SMART" id="SM01139">
    <property type="entry name" value="Drf_FH3"/>
    <property type="match status" value="1"/>
</dbReference>
<dbReference type="GO" id="GO:0008360">
    <property type="term" value="P:regulation of cell shape"/>
    <property type="evidence" value="ECO:0007669"/>
    <property type="project" value="TreeGrafter"/>
</dbReference>
<comment type="similarity">
    <text evidence="1">Belongs to the formin homology family.</text>
</comment>
<dbReference type="AlphaFoldDB" id="A0A813VJL9"/>
<dbReference type="SMART" id="SM01140">
    <property type="entry name" value="Drf_GBD"/>
    <property type="match status" value="1"/>
</dbReference>
<feature type="compositionally biased region" description="Pro residues" evidence="3">
    <location>
        <begin position="645"/>
        <end position="676"/>
    </location>
</feature>
<evidence type="ECO:0000256" key="3">
    <source>
        <dbReference type="SAM" id="MobiDB-lite"/>
    </source>
</evidence>
<sequence>MYCIANGVSASVASATTSSHSKNSKHNLSSNSSSSSQSNSQNNSLSYDIKMNHQQHINSMPNYLFNNNGNATTSSAGSSSSYENGNFNENSHNGFYGTTNGNSQMNGLNTKMSNLSMASINSANTNFMMSILLNNVDDSAFSDLGKEELNILMNEAISHMDLPPDKLKIVKMLPDEKKIQVLRSLRFVNEKQPPDYYIQALKTYIDVINNQKSHRRPKTPMMETSTELIKNLEVSLRTNRIDWVHKFLDPPLNGLDVLIEYLESTLNFMRESERFNLEGLNENLNGNYSGGQTLNSNILNSYSSSALTSRMNANGTNNRTLLNGLMNGSTASTSTLSRAPSSLSSIASLERRHSRLQKDTRKRMNRLKIGEAADDIHECVRCLRAIMNHQYGFHMIIGHKEAINSIALSLKHKEYRTKSLVLELLAAVCLVDGGHSIVLRAFDNFKDVYKEMYRFETLMNYFRRDSNEVDFNIDFMVACMQFINIIVHSTQNMNFRVHLQYEFTQLGLDDYLENKLRYNESDRLQVQIQAYLDNQFDVQQLLEDAEAKNEALLEIEKLRDELSIEKEKYNKSQDDALNKISELQNELSMTRQQLELITKEKEDMNITISTLKRNQLAQLQRQQQEYLSSCSKNYETNSESVAAPSLPPPPPPPPPPLLMPGMGGPPPPPPPPPPPSLIGGGAKSLIPPAPGMAEPPIPTMTIKRKIETKYRLPNLNWIALKPQQVKGTIFCELDDEKLLKVIDFETFEELFKTGPARSSTTNNSNSKGVESPGTMKKVIKKNENHTLLEPQRQRNLAISRRKIELGITQITKAINNIDLNSLPIDQVDILQHFIPTDQELKAFNSYVNSNKDIKDLSEEDQFLYALSKVERLGQKLSIMNFIGNFSDTYKNLLPQINAVSSASLSIKQSKKLKKLLEVVLAFGNYMNSSKRGPVYGFKLQSLESLLETKTHDKKQTLLHYIVQTVTEKFPELNNFDSELMFIDKAAIVSLENVQFDMNELEKGMRNTKKEFEIRLESKTIDTHVLKEFLSKAEQQYNELSNKYKLSQEQFNQCVEYFGETPRSQSPSAFFSTFVKFLKAFNQAKIENELRAKQESEQAAAAAAAASGNSPNHNTKASRSQLTNRDMIIELKKRNPASSNGPRVRPQPKKEINIEDLIEEINRGYVTADAERRKRQRTQEIKKDFVKTSPIQII</sequence>
<dbReference type="InterPro" id="IPR014768">
    <property type="entry name" value="GBD/FH3_dom"/>
</dbReference>
<feature type="region of interest" description="Disordered" evidence="3">
    <location>
        <begin position="14"/>
        <end position="44"/>
    </location>
</feature>
<comment type="caution">
    <text evidence="6">The sequence shown here is derived from an EMBL/GenBank/DDBJ whole genome shotgun (WGS) entry which is preliminary data.</text>
</comment>